<proteinExistence type="inferred from homology"/>
<comment type="similarity">
    <text evidence="2">Belongs to the FliN/MopA/SpaO family.</text>
</comment>
<dbReference type="PANTHER" id="PTHR43484:SF1">
    <property type="entry name" value="FLAGELLAR MOTOR SWITCH PROTEIN FLIN"/>
    <property type="match status" value="1"/>
</dbReference>
<keyword evidence="9" id="KW-0966">Cell projection</keyword>
<dbReference type="InterPro" id="IPR001543">
    <property type="entry name" value="FliN-like_C"/>
</dbReference>
<evidence type="ECO:0000313" key="9">
    <source>
        <dbReference type="EMBL" id="VAW87508.1"/>
    </source>
</evidence>
<sequence length="134" mass="14120">MSDDGAGDDWGDALAEQAESESQQATADLAKAEFEELGTGVAAALGDENANLEVILDIPVTISMEVGKTKISIRNLLQLNQGSIVELDRLAGEPLDVMVNGTLVAHGEVVVVNEKYGIRLTDVVSASERVKKLG</sequence>
<reference evidence="9" key="1">
    <citation type="submission" date="2018-06" db="EMBL/GenBank/DDBJ databases">
        <authorList>
            <person name="Zhirakovskaya E."/>
        </authorList>
    </citation>
    <scope>NUCLEOTIDE SEQUENCE</scope>
</reference>
<dbReference type="InterPro" id="IPR036429">
    <property type="entry name" value="SpoA-like_sf"/>
</dbReference>
<dbReference type="GO" id="GO:0009425">
    <property type="term" value="C:bacterial-type flagellum basal body"/>
    <property type="evidence" value="ECO:0007669"/>
    <property type="project" value="InterPro"/>
</dbReference>
<keyword evidence="4" id="KW-0145">Chemotaxis</keyword>
<accession>A0A3B0Z2J9</accession>
<keyword evidence="6" id="KW-0472">Membrane</keyword>
<evidence type="ECO:0000256" key="3">
    <source>
        <dbReference type="ARBA" id="ARBA00022475"/>
    </source>
</evidence>
<name>A0A3B0Z2J9_9ZZZZ</name>
<evidence type="ECO:0000256" key="7">
    <source>
        <dbReference type="SAM" id="MobiDB-lite"/>
    </source>
</evidence>
<dbReference type="GO" id="GO:0005886">
    <property type="term" value="C:plasma membrane"/>
    <property type="evidence" value="ECO:0007669"/>
    <property type="project" value="UniProtKB-SubCell"/>
</dbReference>
<keyword evidence="9" id="KW-0969">Cilium</keyword>
<feature type="region of interest" description="Disordered" evidence="7">
    <location>
        <begin position="1"/>
        <end position="26"/>
    </location>
</feature>
<dbReference type="GO" id="GO:0003774">
    <property type="term" value="F:cytoskeletal motor activity"/>
    <property type="evidence" value="ECO:0007669"/>
    <property type="project" value="InterPro"/>
</dbReference>
<dbReference type="EMBL" id="UOFO01000125">
    <property type="protein sequence ID" value="VAW87508.1"/>
    <property type="molecule type" value="Genomic_DNA"/>
</dbReference>
<keyword evidence="9" id="KW-0282">Flagellum</keyword>
<feature type="domain" description="Flagellar motor switch protein FliN-like C-terminal" evidence="8">
    <location>
        <begin position="55"/>
        <end position="124"/>
    </location>
</feature>
<dbReference type="SUPFAM" id="SSF101801">
    <property type="entry name" value="Surface presentation of antigens (SPOA)"/>
    <property type="match status" value="1"/>
</dbReference>
<dbReference type="GO" id="GO:0071973">
    <property type="term" value="P:bacterial-type flagellum-dependent cell motility"/>
    <property type="evidence" value="ECO:0007669"/>
    <property type="project" value="InterPro"/>
</dbReference>
<keyword evidence="5" id="KW-0283">Flagellar rotation</keyword>
<keyword evidence="3" id="KW-1003">Cell membrane</keyword>
<dbReference type="FunFam" id="2.30.330.10:FF:000001">
    <property type="entry name" value="Flagellar motor switch protein FliN"/>
    <property type="match status" value="1"/>
</dbReference>
<dbReference type="Gene3D" id="2.30.330.10">
    <property type="entry name" value="SpoA-like"/>
    <property type="match status" value="1"/>
</dbReference>
<dbReference type="NCBIfam" id="TIGR02480">
    <property type="entry name" value="fliN"/>
    <property type="match status" value="1"/>
</dbReference>
<protein>
    <submittedName>
        <fullName evidence="9">Flagellar motor switch protein FliN</fullName>
    </submittedName>
</protein>
<dbReference type="Pfam" id="PF01052">
    <property type="entry name" value="FliMN_C"/>
    <property type="match status" value="1"/>
</dbReference>
<evidence type="ECO:0000256" key="6">
    <source>
        <dbReference type="ARBA" id="ARBA00023136"/>
    </source>
</evidence>
<evidence type="ECO:0000256" key="1">
    <source>
        <dbReference type="ARBA" id="ARBA00004413"/>
    </source>
</evidence>
<dbReference type="InterPro" id="IPR051469">
    <property type="entry name" value="FliN/MopA/SpaO"/>
</dbReference>
<comment type="subcellular location">
    <subcellularLocation>
        <location evidence="1">Cell membrane</location>
        <topology evidence="1">Peripheral membrane protein</topology>
        <orientation evidence="1">Cytoplasmic side</orientation>
    </subcellularLocation>
</comment>
<evidence type="ECO:0000256" key="5">
    <source>
        <dbReference type="ARBA" id="ARBA00022779"/>
    </source>
</evidence>
<evidence type="ECO:0000259" key="8">
    <source>
        <dbReference type="Pfam" id="PF01052"/>
    </source>
</evidence>
<evidence type="ECO:0000256" key="2">
    <source>
        <dbReference type="ARBA" id="ARBA00009226"/>
    </source>
</evidence>
<dbReference type="InterPro" id="IPR012826">
    <property type="entry name" value="FliN"/>
</dbReference>
<gene>
    <name evidence="9" type="ORF">MNBD_GAMMA16-1982</name>
</gene>
<dbReference type="AlphaFoldDB" id="A0A3B0Z2J9"/>
<feature type="compositionally biased region" description="Acidic residues" evidence="7">
    <location>
        <begin position="1"/>
        <end position="11"/>
    </location>
</feature>
<evidence type="ECO:0000256" key="4">
    <source>
        <dbReference type="ARBA" id="ARBA00022500"/>
    </source>
</evidence>
<organism evidence="9">
    <name type="scientific">hydrothermal vent metagenome</name>
    <dbReference type="NCBI Taxonomy" id="652676"/>
    <lineage>
        <taxon>unclassified sequences</taxon>
        <taxon>metagenomes</taxon>
        <taxon>ecological metagenomes</taxon>
    </lineage>
</organism>
<dbReference type="InterPro" id="IPR001172">
    <property type="entry name" value="FliN_T3SS_HrcQb"/>
</dbReference>
<dbReference type="PRINTS" id="PR00956">
    <property type="entry name" value="FLGMOTORFLIN"/>
</dbReference>
<dbReference type="GO" id="GO:0006935">
    <property type="term" value="P:chemotaxis"/>
    <property type="evidence" value="ECO:0007669"/>
    <property type="project" value="UniProtKB-KW"/>
</dbReference>
<dbReference type="PANTHER" id="PTHR43484">
    <property type="match status" value="1"/>
</dbReference>